<dbReference type="Proteomes" id="UP001180020">
    <property type="component" value="Unassembled WGS sequence"/>
</dbReference>
<comment type="caution">
    <text evidence="1">The sequence shown here is derived from an EMBL/GenBank/DDBJ whole genome shotgun (WGS) entry which is preliminary data.</text>
</comment>
<reference evidence="1" key="2">
    <citation type="submission" date="2023-06" db="EMBL/GenBank/DDBJ databases">
        <authorList>
            <person name="Ma L."/>
            <person name="Liu K.-W."/>
            <person name="Li Z."/>
            <person name="Hsiao Y.-Y."/>
            <person name="Qi Y."/>
            <person name="Fu T."/>
            <person name="Tang G."/>
            <person name="Zhang D."/>
            <person name="Sun W.-H."/>
            <person name="Liu D.-K."/>
            <person name="Li Y."/>
            <person name="Chen G.-Z."/>
            <person name="Liu X.-D."/>
            <person name="Liao X.-Y."/>
            <person name="Jiang Y.-T."/>
            <person name="Yu X."/>
            <person name="Hao Y."/>
            <person name="Huang J."/>
            <person name="Zhao X.-W."/>
            <person name="Ke S."/>
            <person name="Chen Y.-Y."/>
            <person name="Wu W.-L."/>
            <person name="Hsu J.-L."/>
            <person name="Lin Y.-F."/>
            <person name="Huang M.-D."/>
            <person name="Li C.-Y."/>
            <person name="Huang L."/>
            <person name="Wang Z.-W."/>
            <person name="Zhao X."/>
            <person name="Zhong W.-Y."/>
            <person name="Peng D.-H."/>
            <person name="Ahmad S."/>
            <person name="Lan S."/>
            <person name="Zhang J.-S."/>
            <person name="Tsai W.-C."/>
            <person name="Van De Peer Y."/>
            <person name="Liu Z.-J."/>
        </authorList>
    </citation>
    <scope>NUCLEOTIDE SEQUENCE</scope>
    <source>
        <strain evidence="1">CP</strain>
        <tissue evidence="1">Leaves</tissue>
    </source>
</reference>
<evidence type="ECO:0000313" key="2">
    <source>
        <dbReference type="Proteomes" id="UP001180020"/>
    </source>
</evidence>
<name>A0AAV9DA14_ACOCL</name>
<organism evidence="1 2">
    <name type="scientific">Acorus calamus</name>
    <name type="common">Sweet flag</name>
    <dbReference type="NCBI Taxonomy" id="4465"/>
    <lineage>
        <taxon>Eukaryota</taxon>
        <taxon>Viridiplantae</taxon>
        <taxon>Streptophyta</taxon>
        <taxon>Embryophyta</taxon>
        <taxon>Tracheophyta</taxon>
        <taxon>Spermatophyta</taxon>
        <taxon>Magnoliopsida</taxon>
        <taxon>Liliopsida</taxon>
        <taxon>Acoraceae</taxon>
        <taxon>Acorus</taxon>
    </lineage>
</organism>
<dbReference type="EMBL" id="JAUJYO010000014">
    <property type="protein sequence ID" value="KAK1298078.1"/>
    <property type="molecule type" value="Genomic_DNA"/>
</dbReference>
<reference evidence="1" key="1">
    <citation type="journal article" date="2023" name="Nat. Commun.">
        <title>Diploid and tetraploid genomes of Acorus and the evolution of monocots.</title>
        <authorList>
            <person name="Ma L."/>
            <person name="Liu K.W."/>
            <person name="Li Z."/>
            <person name="Hsiao Y.Y."/>
            <person name="Qi Y."/>
            <person name="Fu T."/>
            <person name="Tang G.D."/>
            <person name="Zhang D."/>
            <person name="Sun W.H."/>
            <person name="Liu D.K."/>
            <person name="Li Y."/>
            <person name="Chen G.Z."/>
            <person name="Liu X.D."/>
            <person name="Liao X.Y."/>
            <person name="Jiang Y.T."/>
            <person name="Yu X."/>
            <person name="Hao Y."/>
            <person name="Huang J."/>
            <person name="Zhao X.W."/>
            <person name="Ke S."/>
            <person name="Chen Y.Y."/>
            <person name="Wu W.L."/>
            <person name="Hsu J.L."/>
            <person name="Lin Y.F."/>
            <person name="Huang M.D."/>
            <person name="Li C.Y."/>
            <person name="Huang L."/>
            <person name="Wang Z.W."/>
            <person name="Zhao X."/>
            <person name="Zhong W.Y."/>
            <person name="Peng D.H."/>
            <person name="Ahmad S."/>
            <person name="Lan S."/>
            <person name="Zhang J.S."/>
            <person name="Tsai W.C."/>
            <person name="Van de Peer Y."/>
            <person name="Liu Z.J."/>
        </authorList>
    </citation>
    <scope>NUCLEOTIDE SEQUENCE</scope>
    <source>
        <strain evidence="1">CP</strain>
    </source>
</reference>
<proteinExistence type="predicted"/>
<sequence length="82" mass="9343">MVKILRVSANRAIEETNTVSYVPLRFQQKKEEEEEEDVNGVYLQRRYEVVTAGRRMAEVEKLTGGKSGGDWRAWTTATHGEG</sequence>
<accession>A0AAV9DA14</accession>
<keyword evidence="2" id="KW-1185">Reference proteome</keyword>
<dbReference type="AlphaFoldDB" id="A0AAV9DA14"/>
<gene>
    <name evidence="1" type="ORF">QJS10_CPB14g01382</name>
</gene>
<evidence type="ECO:0000313" key="1">
    <source>
        <dbReference type="EMBL" id="KAK1298078.1"/>
    </source>
</evidence>
<protein>
    <submittedName>
        <fullName evidence="1">Uncharacterized protein</fullName>
    </submittedName>
</protein>